<dbReference type="InterPro" id="IPR015797">
    <property type="entry name" value="NUDIX_hydrolase-like_dom_sf"/>
</dbReference>
<dbReference type="Pfam" id="PF00293">
    <property type="entry name" value="NUDIX"/>
    <property type="match status" value="1"/>
</dbReference>
<keyword evidence="1 3" id="KW-0378">Hydrolase</keyword>
<sequence length="150" mass="17194">MKKGIDYIGVNCCFVCHDGQGRILLHKRSVNCRDEQGCWDSGAGALEHGETFEEGVRREVREEYGVEPMSVTYVRTRNLIRPHADGRSHWVVNLHLVEVDPEQVSIGEPDKMDEIGWFDIDHLPQPLHSAFIDDLSQIKHLLVRTTFDQD</sequence>
<dbReference type="InterPro" id="IPR000086">
    <property type="entry name" value="NUDIX_hydrolase_dom"/>
</dbReference>
<feature type="domain" description="Nudix hydrolase" evidence="2">
    <location>
        <begin position="6"/>
        <end position="140"/>
    </location>
</feature>
<evidence type="ECO:0000313" key="4">
    <source>
        <dbReference type="Proteomes" id="UP000229385"/>
    </source>
</evidence>
<evidence type="ECO:0000259" key="2">
    <source>
        <dbReference type="PROSITE" id="PS51462"/>
    </source>
</evidence>
<gene>
    <name evidence="3" type="ORF">CO174_00090</name>
</gene>
<dbReference type="PANTHER" id="PTHR43736">
    <property type="entry name" value="ADP-RIBOSE PYROPHOSPHATASE"/>
    <property type="match status" value="1"/>
</dbReference>
<dbReference type="PROSITE" id="PS00893">
    <property type="entry name" value="NUDIX_BOX"/>
    <property type="match status" value="1"/>
</dbReference>
<proteinExistence type="predicted"/>
<protein>
    <submittedName>
        <fullName evidence="3">RNA pyrophosphohydrolase</fullName>
    </submittedName>
</protein>
<reference evidence="4" key="1">
    <citation type="submission" date="2017-09" db="EMBL/GenBank/DDBJ databases">
        <title>Depth-based differentiation of microbial function through sediment-hosted aquifers and enrichment of novel symbionts in the deep terrestrial subsurface.</title>
        <authorList>
            <person name="Probst A.J."/>
            <person name="Ladd B."/>
            <person name="Jarett J.K."/>
            <person name="Geller-Mcgrath D.E."/>
            <person name="Sieber C.M.K."/>
            <person name="Emerson J.B."/>
            <person name="Anantharaman K."/>
            <person name="Thomas B.C."/>
            <person name="Malmstrom R."/>
            <person name="Stieglmeier M."/>
            <person name="Klingl A."/>
            <person name="Woyke T."/>
            <person name="Ryan C.M."/>
            <person name="Banfield J.F."/>
        </authorList>
    </citation>
    <scope>NUCLEOTIDE SEQUENCE [LARGE SCALE GENOMIC DNA]</scope>
</reference>
<dbReference type="PROSITE" id="PS51462">
    <property type="entry name" value="NUDIX"/>
    <property type="match status" value="1"/>
</dbReference>
<comment type="caution">
    <text evidence="3">The sequence shown here is derived from an EMBL/GenBank/DDBJ whole genome shotgun (WGS) entry which is preliminary data.</text>
</comment>
<dbReference type="InterPro" id="IPR020084">
    <property type="entry name" value="NUDIX_hydrolase_CS"/>
</dbReference>
<dbReference type="GO" id="GO:0016787">
    <property type="term" value="F:hydrolase activity"/>
    <property type="evidence" value="ECO:0007669"/>
    <property type="project" value="UniProtKB-KW"/>
</dbReference>
<dbReference type="AlphaFoldDB" id="A0A2M7XEV8"/>
<name>A0A2M7XEV8_9BACT</name>
<dbReference type="PANTHER" id="PTHR43736:SF1">
    <property type="entry name" value="DIHYDRONEOPTERIN TRIPHOSPHATE DIPHOSPHATASE"/>
    <property type="match status" value="1"/>
</dbReference>
<dbReference type="SUPFAM" id="SSF55811">
    <property type="entry name" value="Nudix"/>
    <property type="match status" value="1"/>
</dbReference>
<organism evidence="3 4">
    <name type="scientific">Candidatus Uhrbacteria bacterium CG_4_9_14_3_um_filter_50_9</name>
    <dbReference type="NCBI Taxonomy" id="1975035"/>
    <lineage>
        <taxon>Bacteria</taxon>
        <taxon>Candidatus Uhriibacteriota</taxon>
    </lineage>
</organism>
<dbReference type="Gene3D" id="3.90.79.10">
    <property type="entry name" value="Nucleoside Triphosphate Pyrophosphohydrolase"/>
    <property type="match status" value="1"/>
</dbReference>
<dbReference type="EMBL" id="PFWU01000001">
    <property type="protein sequence ID" value="PJA46401.1"/>
    <property type="molecule type" value="Genomic_DNA"/>
</dbReference>
<dbReference type="Proteomes" id="UP000229385">
    <property type="component" value="Unassembled WGS sequence"/>
</dbReference>
<evidence type="ECO:0000256" key="1">
    <source>
        <dbReference type="ARBA" id="ARBA00022801"/>
    </source>
</evidence>
<accession>A0A2M7XEV8</accession>
<evidence type="ECO:0000313" key="3">
    <source>
        <dbReference type="EMBL" id="PJA46401.1"/>
    </source>
</evidence>